<gene>
    <name evidence="2" type="ORF">SARC_10941</name>
</gene>
<feature type="non-terminal residue" evidence="2">
    <location>
        <position position="59"/>
    </location>
</feature>
<proteinExistence type="predicted"/>
<sequence>MRTTTDATHDYMQIEESHETANIETSHEADPHHMDLDVSTGSLEKGVESVTIEGVENGG</sequence>
<reference evidence="2 3" key="1">
    <citation type="submission" date="2011-02" db="EMBL/GenBank/DDBJ databases">
        <title>The Genome Sequence of Sphaeroforma arctica JP610.</title>
        <authorList>
            <consortium name="The Broad Institute Genome Sequencing Platform"/>
            <person name="Russ C."/>
            <person name="Cuomo C."/>
            <person name="Young S.K."/>
            <person name="Zeng Q."/>
            <person name="Gargeya S."/>
            <person name="Alvarado L."/>
            <person name="Berlin A."/>
            <person name="Chapman S.B."/>
            <person name="Chen Z."/>
            <person name="Freedman E."/>
            <person name="Gellesch M."/>
            <person name="Goldberg J."/>
            <person name="Griggs A."/>
            <person name="Gujja S."/>
            <person name="Heilman E."/>
            <person name="Heiman D."/>
            <person name="Howarth C."/>
            <person name="Mehta T."/>
            <person name="Neiman D."/>
            <person name="Pearson M."/>
            <person name="Roberts A."/>
            <person name="Saif S."/>
            <person name="Shea T."/>
            <person name="Shenoy N."/>
            <person name="Sisk P."/>
            <person name="Stolte C."/>
            <person name="Sykes S."/>
            <person name="White J."/>
            <person name="Yandava C."/>
            <person name="Burger G."/>
            <person name="Gray M.W."/>
            <person name="Holland P.W.H."/>
            <person name="King N."/>
            <person name="Lang F.B.F."/>
            <person name="Roger A.J."/>
            <person name="Ruiz-Trillo I."/>
            <person name="Haas B."/>
            <person name="Nusbaum C."/>
            <person name="Birren B."/>
        </authorList>
    </citation>
    <scope>NUCLEOTIDE SEQUENCE [LARGE SCALE GENOMIC DNA]</scope>
    <source>
        <strain evidence="2 3">JP610</strain>
    </source>
</reference>
<protein>
    <submittedName>
        <fullName evidence="2">Uncharacterized protein</fullName>
    </submittedName>
</protein>
<feature type="region of interest" description="Disordered" evidence="1">
    <location>
        <begin position="19"/>
        <end position="59"/>
    </location>
</feature>
<accession>A0A0L0FIH4</accession>
<dbReference type="AlphaFoldDB" id="A0A0L0FIH4"/>
<evidence type="ECO:0000256" key="1">
    <source>
        <dbReference type="SAM" id="MobiDB-lite"/>
    </source>
</evidence>
<dbReference type="RefSeq" id="XP_014150469.1">
    <property type="nucleotide sequence ID" value="XM_014294994.1"/>
</dbReference>
<keyword evidence="3" id="KW-1185">Reference proteome</keyword>
<name>A0A0L0FIH4_9EUKA</name>
<evidence type="ECO:0000313" key="3">
    <source>
        <dbReference type="Proteomes" id="UP000054560"/>
    </source>
</evidence>
<organism evidence="2 3">
    <name type="scientific">Sphaeroforma arctica JP610</name>
    <dbReference type="NCBI Taxonomy" id="667725"/>
    <lineage>
        <taxon>Eukaryota</taxon>
        <taxon>Ichthyosporea</taxon>
        <taxon>Ichthyophonida</taxon>
        <taxon>Sphaeroforma</taxon>
    </lineage>
</organism>
<feature type="compositionally biased region" description="Basic and acidic residues" evidence="1">
    <location>
        <begin position="19"/>
        <end position="36"/>
    </location>
</feature>
<dbReference type="EMBL" id="KQ243047">
    <property type="protein sequence ID" value="KNC76567.1"/>
    <property type="molecule type" value="Genomic_DNA"/>
</dbReference>
<dbReference type="GeneID" id="25911445"/>
<evidence type="ECO:0000313" key="2">
    <source>
        <dbReference type="EMBL" id="KNC76567.1"/>
    </source>
</evidence>
<dbReference type="Proteomes" id="UP000054560">
    <property type="component" value="Unassembled WGS sequence"/>
</dbReference>